<keyword evidence="3" id="KW-0539">Nucleus</keyword>
<sequence length="451" mass="50838">MLGVGKEFLCRVRYQNPLPPVPFPPKLLPIPPTYVDPDVGSYSQARLQHYVEYRHTTLEEATPYPMFVDADCGMPIDPCLLGIFDEDAGTTQPKTHQLDKEDEFLLNLPSAVGGIGTPGPIPEANGSNTPGTHTPGGASTPRTAAPPRTASNAKRVFDHSLKGQLQAIEESFQYFAQYDERPDGERELLRDLRHPTNSTLHAVEAVPLLPDEELWPNMYTVFSVDVCPEPEYITEKMATLDIKERRDLGDKARESLIFRPRVRQNNIGEDEQWIECFLPENEDTAARFHRRLEESVPANEEDQAIEYRFEKSREYDVPVRPATHRQDLYMVSMAAGDADEAVAKYVPVKSRVLLKRRNPPTAAHRREMLDDPLHITSLDLQLRDFSEDEIQERAAAMGKLHGVVKEEILHTSTAHVDEDEESVDVGGDLFHSDDDTMAPNRHRAPSYSPSP</sequence>
<dbReference type="GO" id="GO:0016593">
    <property type="term" value="C:Cdc73/Paf1 complex"/>
    <property type="evidence" value="ECO:0007669"/>
    <property type="project" value="InterPro"/>
</dbReference>
<dbReference type="InterPro" id="IPR007133">
    <property type="entry name" value="RNA_pol_II-assoc_Paf1"/>
</dbReference>
<dbReference type="Pfam" id="PF03985">
    <property type="entry name" value="Paf1"/>
    <property type="match status" value="2"/>
</dbReference>
<dbReference type="GO" id="GO:0006368">
    <property type="term" value="P:transcription elongation by RNA polymerase II"/>
    <property type="evidence" value="ECO:0007669"/>
    <property type="project" value="InterPro"/>
</dbReference>
<name>A0A9W8LS37_9FUNG</name>
<evidence type="ECO:0000256" key="2">
    <source>
        <dbReference type="ARBA" id="ARBA00007560"/>
    </source>
</evidence>
<proteinExistence type="inferred from homology"/>
<comment type="subcellular location">
    <subcellularLocation>
        <location evidence="1">Nucleus</location>
    </subcellularLocation>
</comment>
<dbReference type="Proteomes" id="UP001140094">
    <property type="component" value="Unassembled WGS sequence"/>
</dbReference>
<comment type="caution">
    <text evidence="5">The sequence shown here is derived from an EMBL/GenBank/DDBJ whole genome shotgun (WGS) entry which is preliminary data.</text>
</comment>
<evidence type="ECO:0008006" key="7">
    <source>
        <dbReference type="Google" id="ProtNLM"/>
    </source>
</evidence>
<dbReference type="PANTHER" id="PTHR23188">
    <property type="entry name" value="RNA POLYMERASE II-ASSOCIATED FACTOR 1 HOMOLOG"/>
    <property type="match status" value="1"/>
</dbReference>
<dbReference type="GO" id="GO:0003682">
    <property type="term" value="F:chromatin binding"/>
    <property type="evidence" value="ECO:0007669"/>
    <property type="project" value="TreeGrafter"/>
</dbReference>
<dbReference type="PANTHER" id="PTHR23188:SF12">
    <property type="entry name" value="RNA POLYMERASE II-ASSOCIATED FACTOR 1 HOMOLOG"/>
    <property type="match status" value="1"/>
</dbReference>
<evidence type="ECO:0000313" key="5">
    <source>
        <dbReference type="EMBL" id="KAJ2804029.1"/>
    </source>
</evidence>
<evidence type="ECO:0000256" key="4">
    <source>
        <dbReference type="SAM" id="MobiDB-lite"/>
    </source>
</evidence>
<dbReference type="AlphaFoldDB" id="A0A9W8LS37"/>
<organism evidence="5 6">
    <name type="scientific">Coemansia guatemalensis</name>
    <dbReference type="NCBI Taxonomy" id="2761395"/>
    <lineage>
        <taxon>Eukaryota</taxon>
        <taxon>Fungi</taxon>
        <taxon>Fungi incertae sedis</taxon>
        <taxon>Zoopagomycota</taxon>
        <taxon>Kickxellomycotina</taxon>
        <taxon>Kickxellomycetes</taxon>
        <taxon>Kickxellales</taxon>
        <taxon>Kickxellaceae</taxon>
        <taxon>Coemansia</taxon>
    </lineage>
</organism>
<feature type="region of interest" description="Disordered" evidence="4">
    <location>
        <begin position="412"/>
        <end position="451"/>
    </location>
</feature>
<evidence type="ECO:0000256" key="1">
    <source>
        <dbReference type="ARBA" id="ARBA00004123"/>
    </source>
</evidence>
<protein>
    <recommendedName>
        <fullName evidence="7">RNA polymerase II-associated</fullName>
    </recommendedName>
</protein>
<accession>A0A9W8LS37</accession>
<dbReference type="EMBL" id="JANBUO010000451">
    <property type="protein sequence ID" value="KAJ2804029.1"/>
    <property type="molecule type" value="Genomic_DNA"/>
</dbReference>
<evidence type="ECO:0000313" key="6">
    <source>
        <dbReference type="Proteomes" id="UP001140094"/>
    </source>
</evidence>
<feature type="region of interest" description="Disordered" evidence="4">
    <location>
        <begin position="117"/>
        <end position="148"/>
    </location>
</feature>
<comment type="similarity">
    <text evidence="2">Belongs to the PAF1 family.</text>
</comment>
<reference evidence="5" key="1">
    <citation type="submission" date="2022-07" db="EMBL/GenBank/DDBJ databases">
        <title>Phylogenomic reconstructions and comparative analyses of Kickxellomycotina fungi.</title>
        <authorList>
            <person name="Reynolds N.K."/>
            <person name="Stajich J.E."/>
            <person name="Barry K."/>
            <person name="Grigoriev I.V."/>
            <person name="Crous P."/>
            <person name="Smith M.E."/>
        </authorList>
    </citation>
    <scope>NUCLEOTIDE SEQUENCE</scope>
    <source>
        <strain evidence="5">NRRL 1565</strain>
    </source>
</reference>
<gene>
    <name evidence="5" type="ORF">H4R20_002662</name>
</gene>
<evidence type="ECO:0000256" key="3">
    <source>
        <dbReference type="ARBA" id="ARBA00023242"/>
    </source>
</evidence>
<keyword evidence="6" id="KW-1185">Reference proteome</keyword>
<dbReference type="GO" id="GO:0000993">
    <property type="term" value="F:RNA polymerase II complex binding"/>
    <property type="evidence" value="ECO:0007669"/>
    <property type="project" value="TreeGrafter"/>
</dbReference>
<dbReference type="OrthoDB" id="10260285at2759"/>